<evidence type="ECO:0000313" key="2">
    <source>
        <dbReference type="EMBL" id="KAH9001504.1"/>
    </source>
</evidence>
<gene>
    <name evidence="2" type="ORF">EDB92DRAFT_1939235</name>
</gene>
<protein>
    <submittedName>
        <fullName evidence="2">Uncharacterized protein</fullName>
    </submittedName>
</protein>
<reference evidence="2" key="1">
    <citation type="submission" date="2022-01" db="EMBL/GenBank/DDBJ databases">
        <title>Comparative genomics reveals a dynamic genome evolution in the ectomycorrhizal milk-cap (Lactarius) mushrooms.</title>
        <authorList>
            <consortium name="DOE Joint Genome Institute"/>
            <person name="Lebreton A."/>
            <person name="Tang N."/>
            <person name="Kuo A."/>
            <person name="LaButti K."/>
            <person name="Drula E."/>
            <person name="Barry K."/>
            <person name="Clum A."/>
            <person name="Lipzen A."/>
            <person name="Mousain D."/>
            <person name="Ng V."/>
            <person name="Wang R."/>
            <person name="Wang X."/>
            <person name="Dai Y."/>
            <person name="Henrissat B."/>
            <person name="Grigoriev I.V."/>
            <person name="Guerin-Laguette A."/>
            <person name="Yu F."/>
            <person name="Martin F.M."/>
        </authorList>
    </citation>
    <scope>NUCLEOTIDE SEQUENCE</scope>
    <source>
        <strain evidence="2">QP</strain>
    </source>
</reference>
<feature type="region of interest" description="Disordered" evidence="1">
    <location>
        <begin position="1"/>
        <end position="50"/>
    </location>
</feature>
<organism evidence="2 3">
    <name type="scientific">Lactarius akahatsu</name>
    <dbReference type="NCBI Taxonomy" id="416441"/>
    <lineage>
        <taxon>Eukaryota</taxon>
        <taxon>Fungi</taxon>
        <taxon>Dikarya</taxon>
        <taxon>Basidiomycota</taxon>
        <taxon>Agaricomycotina</taxon>
        <taxon>Agaricomycetes</taxon>
        <taxon>Russulales</taxon>
        <taxon>Russulaceae</taxon>
        <taxon>Lactarius</taxon>
    </lineage>
</organism>
<dbReference type="Proteomes" id="UP001201163">
    <property type="component" value="Unassembled WGS sequence"/>
</dbReference>
<dbReference type="AlphaFoldDB" id="A0AAD4LVI6"/>
<comment type="caution">
    <text evidence="2">The sequence shown here is derived from an EMBL/GenBank/DDBJ whole genome shotgun (WGS) entry which is preliminary data.</text>
</comment>
<evidence type="ECO:0000256" key="1">
    <source>
        <dbReference type="SAM" id="MobiDB-lite"/>
    </source>
</evidence>
<proteinExistence type="predicted"/>
<accession>A0AAD4LVI6</accession>
<feature type="compositionally biased region" description="Polar residues" evidence="1">
    <location>
        <begin position="1"/>
        <end position="24"/>
    </location>
</feature>
<sequence length="113" mass="12317">MSEPSFNNVKSSSPVLALSTSASGDDQKEDDPVVDLPTVSSASRRKLRRTPSVRLVDEYGSAKEDFPSTPSRKNVREHLASMRVCLEAARSTPCNASVRILDAMGHELEEPSE</sequence>
<dbReference type="EMBL" id="JAKELL010000001">
    <property type="protein sequence ID" value="KAH9001504.1"/>
    <property type="molecule type" value="Genomic_DNA"/>
</dbReference>
<evidence type="ECO:0000313" key="3">
    <source>
        <dbReference type="Proteomes" id="UP001201163"/>
    </source>
</evidence>
<name>A0AAD4LVI6_9AGAM</name>
<keyword evidence="3" id="KW-1185">Reference proteome</keyword>